<dbReference type="AlphaFoldDB" id="A0A8T4HD72"/>
<dbReference type="InterPro" id="IPR043133">
    <property type="entry name" value="GTP-CH-I_C/QueF"/>
</dbReference>
<dbReference type="SMART" id="SM00905">
    <property type="entry name" value="FolB"/>
    <property type="match status" value="1"/>
</dbReference>
<dbReference type="Pfam" id="PF02152">
    <property type="entry name" value="FolB"/>
    <property type="match status" value="1"/>
</dbReference>
<evidence type="ECO:0000313" key="2">
    <source>
        <dbReference type="EMBL" id="MBP3942691.1"/>
    </source>
</evidence>
<dbReference type="Gene3D" id="3.30.1130.10">
    <property type="match status" value="1"/>
</dbReference>
<dbReference type="EMBL" id="JAGKSB010000003">
    <property type="protein sequence ID" value="MBP3942691.1"/>
    <property type="molecule type" value="Genomic_DNA"/>
</dbReference>
<sequence>MLKLKQTVALSDVKIFAPIGYYPEEQILGNHFLVSIKVEFEAPMGDREELNRTINYERLYEIITTVMLPKRKLLESAVEEMLIQVYEGFDFVDFIEVGILKLNPAFGGDLANSEVKLTYVR</sequence>
<dbReference type="InterPro" id="IPR006157">
    <property type="entry name" value="FolB_dom"/>
</dbReference>
<proteinExistence type="predicted"/>
<evidence type="ECO:0000259" key="1">
    <source>
        <dbReference type="SMART" id="SM00905"/>
    </source>
</evidence>
<dbReference type="GO" id="GO:0004150">
    <property type="term" value="F:dihydroneopterin aldolase activity"/>
    <property type="evidence" value="ECO:0007669"/>
    <property type="project" value="InterPro"/>
</dbReference>
<name>A0A8T4HD72_9SPHI</name>
<dbReference type="SUPFAM" id="SSF55620">
    <property type="entry name" value="Tetrahydrobiopterin biosynthesis enzymes-like"/>
    <property type="match status" value="1"/>
</dbReference>
<dbReference type="RefSeq" id="WP_353546173.1">
    <property type="nucleotide sequence ID" value="NZ_JAGKSB010000003.1"/>
</dbReference>
<dbReference type="GO" id="GO:0006760">
    <property type="term" value="P:folic acid-containing compound metabolic process"/>
    <property type="evidence" value="ECO:0007669"/>
    <property type="project" value="InterPro"/>
</dbReference>
<feature type="domain" description="Dihydroneopterin aldolase/epimerase" evidence="1">
    <location>
        <begin position="8"/>
        <end position="119"/>
    </location>
</feature>
<evidence type="ECO:0000313" key="3">
    <source>
        <dbReference type="Proteomes" id="UP000679691"/>
    </source>
</evidence>
<gene>
    <name evidence="2" type="ORF">J5U18_03785</name>
</gene>
<accession>A0A8T4HD72</accession>
<keyword evidence="3" id="KW-1185">Reference proteome</keyword>
<dbReference type="Proteomes" id="UP000679691">
    <property type="component" value="Unassembled WGS sequence"/>
</dbReference>
<reference evidence="2" key="1">
    <citation type="submission" date="2021-03" db="EMBL/GenBank/DDBJ databases">
        <authorList>
            <person name="Lu T."/>
            <person name="Wang Q."/>
            <person name="Han X."/>
        </authorList>
    </citation>
    <scope>NUCLEOTIDE SEQUENCE</scope>
    <source>
        <strain evidence="2">WQ 2009</strain>
    </source>
</reference>
<comment type="caution">
    <text evidence="2">The sequence shown here is derived from an EMBL/GenBank/DDBJ whole genome shotgun (WGS) entry which is preliminary data.</text>
</comment>
<protein>
    <submittedName>
        <fullName evidence="2">Dihydroneopterin aldolase</fullName>
    </submittedName>
</protein>
<organism evidence="2 3">
    <name type="scientific">Rhinopithecimicrobium faecis</name>
    <dbReference type="NCBI Taxonomy" id="2820698"/>
    <lineage>
        <taxon>Bacteria</taxon>
        <taxon>Pseudomonadati</taxon>
        <taxon>Bacteroidota</taxon>
        <taxon>Sphingobacteriia</taxon>
        <taxon>Sphingobacteriales</taxon>
        <taxon>Sphingobacteriaceae</taxon>
        <taxon>Rhinopithecimicrobium</taxon>
    </lineage>
</organism>